<dbReference type="PANTHER" id="PTHR12741">
    <property type="entry name" value="LYST-INTERACTING PROTEIN LIP5 DOPAMINE RESPONSIVE PROTEIN DRG-1"/>
    <property type="match status" value="1"/>
</dbReference>
<protein>
    <recommendedName>
        <fullName evidence="3">1,3-beta-glucan synthase</fullName>
        <ecNumber evidence="3">2.4.1.34</ecNumber>
    </recommendedName>
</protein>
<feature type="transmembrane region" description="Helical" evidence="11">
    <location>
        <begin position="1657"/>
        <end position="1682"/>
    </location>
</feature>
<feature type="transmembrane region" description="Helical" evidence="11">
    <location>
        <begin position="1377"/>
        <end position="1394"/>
    </location>
</feature>
<dbReference type="Proteomes" id="UP000469890">
    <property type="component" value="Unassembled WGS sequence"/>
</dbReference>
<comment type="similarity">
    <text evidence="2">Belongs to the glycosyltransferase 48 family.</text>
</comment>
<dbReference type="GO" id="GO:0051278">
    <property type="term" value="P:fungal-type cell wall polysaccharide biosynthetic process"/>
    <property type="evidence" value="ECO:0007669"/>
    <property type="project" value="TreeGrafter"/>
</dbReference>
<evidence type="ECO:0000256" key="8">
    <source>
        <dbReference type="ARBA" id="ARBA00023136"/>
    </source>
</evidence>
<dbReference type="GO" id="GO:0005886">
    <property type="term" value="C:plasma membrane"/>
    <property type="evidence" value="ECO:0007669"/>
    <property type="project" value="TreeGrafter"/>
</dbReference>
<reference evidence="13 14" key="1">
    <citation type="submission" date="2019-09" db="EMBL/GenBank/DDBJ databases">
        <authorList>
            <consortium name="DOE Joint Genome Institute"/>
            <person name="Mondo S.J."/>
            <person name="Navarro-Mendoza M.I."/>
            <person name="Perez-Arques C."/>
            <person name="Panchal S."/>
            <person name="Nicolas F.E."/>
            <person name="Ganguly P."/>
            <person name="Pangilinan J."/>
            <person name="Grigoriev I."/>
            <person name="Heitman J."/>
            <person name="Sanya K."/>
            <person name="Garre V."/>
        </authorList>
    </citation>
    <scope>NUCLEOTIDE SEQUENCE [LARGE SCALE GENOMIC DNA]</scope>
    <source>
        <strain evidence="13 14">MU402</strain>
    </source>
</reference>
<keyword evidence="5" id="KW-0808">Transferase</keyword>
<keyword evidence="4" id="KW-0328">Glycosyltransferase</keyword>
<feature type="region of interest" description="Disordered" evidence="10">
    <location>
        <begin position="1"/>
        <end position="24"/>
    </location>
</feature>
<evidence type="ECO:0000256" key="9">
    <source>
        <dbReference type="ARBA" id="ARBA00047777"/>
    </source>
</evidence>
<comment type="subcellular location">
    <subcellularLocation>
        <location evidence="1">Membrane</location>
        <topology evidence="1">Multi-pass membrane protein</topology>
    </subcellularLocation>
</comment>
<feature type="transmembrane region" description="Helical" evidence="11">
    <location>
        <begin position="1816"/>
        <end position="1840"/>
    </location>
</feature>
<dbReference type="EMBL" id="JAAECE010000003">
    <property type="protein sequence ID" value="KAF1803613.1"/>
    <property type="molecule type" value="Genomic_DNA"/>
</dbReference>
<feature type="compositionally biased region" description="Basic and acidic residues" evidence="10">
    <location>
        <begin position="13"/>
        <end position="24"/>
    </location>
</feature>
<evidence type="ECO:0000313" key="13">
    <source>
        <dbReference type="EMBL" id="KAF1803613.1"/>
    </source>
</evidence>
<dbReference type="GO" id="GO:0000148">
    <property type="term" value="C:1,3-beta-D-glucan synthase complex"/>
    <property type="evidence" value="ECO:0007669"/>
    <property type="project" value="InterPro"/>
</dbReference>
<dbReference type="PANTHER" id="PTHR12741:SF48">
    <property type="entry name" value="1,3-BETA-GLUCAN SYNTHASE COMPONENT FKS1-RELATED"/>
    <property type="match status" value="1"/>
</dbReference>
<dbReference type="InterPro" id="IPR026899">
    <property type="entry name" value="FKS1-like_dom1"/>
</dbReference>
<evidence type="ECO:0000256" key="11">
    <source>
        <dbReference type="SAM" id="Phobius"/>
    </source>
</evidence>
<feature type="transmembrane region" description="Helical" evidence="11">
    <location>
        <begin position="1321"/>
        <end position="1346"/>
    </location>
</feature>
<dbReference type="SMART" id="SM01205">
    <property type="entry name" value="FKS1_dom1"/>
    <property type="match status" value="1"/>
</dbReference>
<evidence type="ECO:0000256" key="5">
    <source>
        <dbReference type="ARBA" id="ARBA00022679"/>
    </source>
</evidence>
<feature type="transmembrane region" description="Helical" evidence="11">
    <location>
        <begin position="1574"/>
        <end position="1599"/>
    </location>
</feature>
<feature type="transmembrane region" description="Helical" evidence="11">
    <location>
        <begin position="452"/>
        <end position="474"/>
    </location>
</feature>
<evidence type="ECO:0000256" key="4">
    <source>
        <dbReference type="ARBA" id="ARBA00022676"/>
    </source>
</evidence>
<evidence type="ECO:0000256" key="3">
    <source>
        <dbReference type="ARBA" id="ARBA00012589"/>
    </source>
</evidence>
<feature type="transmembrane region" description="Helical" evidence="11">
    <location>
        <begin position="1471"/>
        <end position="1488"/>
    </location>
</feature>
<feature type="transmembrane region" description="Helical" evidence="11">
    <location>
        <begin position="674"/>
        <end position="693"/>
    </location>
</feature>
<feature type="transmembrane region" description="Helical" evidence="11">
    <location>
        <begin position="622"/>
        <end position="647"/>
    </location>
</feature>
<evidence type="ECO:0000256" key="2">
    <source>
        <dbReference type="ARBA" id="ARBA00009040"/>
    </source>
</evidence>
<evidence type="ECO:0000256" key="7">
    <source>
        <dbReference type="ARBA" id="ARBA00022989"/>
    </source>
</evidence>
<feature type="transmembrane region" description="Helical" evidence="11">
    <location>
        <begin position="1619"/>
        <end position="1645"/>
    </location>
</feature>
<accession>A0A8H4F4Q1</accession>
<organism evidence="13 14">
    <name type="scientific">Mucor circinelloides f. lusitanicus</name>
    <name type="common">Mucor racemosus var. lusitanicus</name>
    <dbReference type="NCBI Taxonomy" id="29924"/>
    <lineage>
        <taxon>Eukaryota</taxon>
        <taxon>Fungi</taxon>
        <taxon>Fungi incertae sedis</taxon>
        <taxon>Mucoromycota</taxon>
        <taxon>Mucoromycotina</taxon>
        <taxon>Mucoromycetes</taxon>
        <taxon>Mucorales</taxon>
        <taxon>Mucorineae</taxon>
        <taxon>Mucoraceae</taxon>
        <taxon>Mucor</taxon>
    </lineage>
</organism>
<name>A0A8H4F4Q1_MUCCL</name>
<feature type="transmembrane region" description="Helical" evidence="11">
    <location>
        <begin position="1763"/>
        <end position="1782"/>
    </location>
</feature>
<dbReference type="GO" id="GO:0006075">
    <property type="term" value="P:(1-&gt;3)-beta-D-glucan biosynthetic process"/>
    <property type="evidence" value="ECO:0007669"/>
    <property type="project" value="InterPro"/>
</dbReference>
<dbReference type="InterPro" id="IPR003440">
    <property type="entry name" value="Glyco_trans_48_dom"/>
</dbReference>
<feature type="compositionally biased region" description="Polar residues" evidence="10">
    <location>
        <begin position="1"/>
        <end position="12"/>
    </location>
</feature>
<feature type="transmembrane region" description="Helical" evidence="11">
    <location>
        <begin position="495"/>
        <end position="517"/>
    </location>
</feature>
<dbReference type="Pfam" id="PF14288">
    <property type="entry name" value="FKS1_dom1"/>
    <property type="match status" value="1"/>
</dbReference>
<dbReference type="EC" id="2.4.1.34" evidence="3"/>
<sequence>MIGNSGSSSTSNEAEKTAVEEHDVTEYEPLSSEVIQQHYHQFPLPPHQHQFMPYEGSEADWVDSSSSVRSDMPHRYLYNQHRLRPPPQEQPPTADIDLLNNLHDDIHNSGRYLRCAPSTESLVALLESKRVKAPRGVTATPTPSLPGSGLHSPTAFLSSNDLSAETLVNQQQQLHVPYPAWTDIDDLPSYQNIQDIFIDLKNAFGFQYDSMLNMLDHFMVMLDSRASRMTPAMALLTLHADYIGGPNANYRKWYFAAQLNLDDAVGDKNAAINVAEDEAQPQPHTLTEAEEDWRCKMENMTDNERVRQLALWLMIWGEASVIRFCPEVLCFIFKVADDACKHRLSLIHQHQTIAAEGDYMDNIITPLYDFVKDQVYRKDKHSNFVRRDRDHDSVIGYDDVNQFFWYPETISKLQLQDKTKLVSIAAHQRYDSLQHVNWKKAFQKTFKEKRSWMHLAVNFTRIWIIHIVSFWYFIAANSDILYLNHDKKISEKETAVKISMAALGGAVATLLVMLGSFVEYMYVPLSFQKAGILSRRLLLLFCVLILNAGPSVYCIKINRTGKLSMGVALLQLFISMVTSIFFAVIPQSRLFVRKTRSEQSKKTPANQTFTASFPHLKRADRLISIGLWSCVFGCKLLESYFFIALSFKDPLKAIANMEVLHCKDAITGSILCRYMPSVSLVLMLLMELVLFFLDTYLWYVIWNTLFSVARSFYLGISIWSPWRNTFIRLPKRIYAKILAASALDFQLQPKILCSQVWNALVVSMYREHLLSADHVSKLLYRQIPGVGSTKTTLKAPTFFVSQEDVAFKTEYYPQKSEAGRRMQFFAQSLTTPMPESLPVPNMPTFTVMTPHYGEKIILSLREIIREEDKNARITLLEYLKQLHPFEWENFVKDTKVLADEEGQLLDDDGSLSGKSKTSTIAAATATDEKKERQHKIDDLPFYCVGFKSAAPEYTLRTRIWASLRSQTLFRTITGFMNYQKAIKLLYRVETPELSSIQGGTMSSHTISDSAADAELEQMARRKFRFVVAMQRYTSFNAEEKESVEYILKAYPDLQIAYLEQEKVEGQESSYYSVLIDGHCDVKPDGTRAPKFRVRLPGNPILGDGKSDNQNTALIYYRGEYLQLIDANQDNYLEECLKIRNVLGEFEEMQASEHQSPYINEKAGKSPVAIVGAREYIFSENVGVLGDIAAGKEQTFGTLTQRIMATIGGRLHYGHPDFLNAIFMTTRGGVSKAQKGLHLNEDIYAGMNAFERGGRIKHVEYFQCGKGRDLGFGSVLNFVTKIGTGMGEQMLSREYYYLGTQLPLDRFLTFFYAHPGFHINNIFIMLSVHMFMFVLLFVGATSVPLTICEFDINAGPDAALKPDGCYNMVPIFEWLKRVVISIFAIIFVAFLPLFLQELTERGFFRAVSRLCKHMLSFSPLFEIFVTQTYANSILNNLSFGGARYIGTGRGFATARLPFSVLYSRFADTSMYSGARLALILLFGSLVLWIPHLAYFWFTVLALVLSPFLFNPHQFALTDFLVDYREYIRWLSRGNGATHLNSWIEFCRFTRMRTTGVKKKQLDPEKPVQQQSRARFTVILFSEIILPLILAVLSVTAYLFIRSFDPNDSSKPYKGPSALLRVGIIAMGPILLNAGALLMLFAVSLFGGCLASLCCGVKFGATIAAVAHGWAVLNFIIFFEILYFLENWNFVHVILGMIAVGSVQRFIFKLMTVLLLTREFHGDQSNQGWWTGRWYGRGLGWHALTQPLREFVCKTIEMSLFATDFIMGHFILFLLFVICLIPGIDKWHSLMLFWLRPKEQIQQHIYSTSQRSRRRRIAVFYGFLLLLLFFAFAGLLVAPAIIGPKLKFKIALPI</sequence>
<keyword evidence="7 11" id="KW-1133">Transmembrane helix</keyword>
<dbReference type="Pfam" id="PF02364">
    <property type="entry name" value="Glucan_synthase"/>
    <property type="match status" value="1"/>
</dbReference>
<evidence type="ECO:0000256" key="10">
    <source>
        <dbReference type="SAM" id="MobiDB-lite"/>
    </source>
</evidence>
<evidence type="ECO:0000256" key="1">
    <source>
        <dbReference type="ARBA" id="ARBA00004141"/>
    </source>
</evidence>
<evidence type="ECO:0000256" key="6">
    <source>
        <dbReference type="ARBA" id="ARBA00022692"/>
    </source>
</evidence>
<proteinExistence type="inferred from homology"/>
<feature type="transmembrane region" description="Helical" evidence="11">
    <location>
        <begin position="567"/>
        <end position="585"/>
    </location>
</feature>
<dbReference type="GO" id="GO:0003843">
    <property type="term" value="F:1,3-beta-D-glucan synthase activity"/>
    <property type="evidence" value="ECO:0007669"/>
    <property type="project" value="UniProtKB-EC"/>
</dbReference>
<keyword evidence="8 11" id="KW-0472">Membrane</keyword>
<comment type="caution">
    <text evidence="13">The sequence shown here is derived from an EMBL/GenBank/DDBJ whole genome shotgun (WGS) entry which is preliminary data.</text>
</comment>
<evidence type="ECO:0000313" key="14">
    <source>
        <dbReference type="Proteomes" id="UP000469890"/>
    </source>
</evidence>
<gene>
    <name evidence="13" type="ORF">FB192DRAFT_1456796</name>
</gene>
<comment type="catalytic activity">
    <reaction evidence="9">
        <text>[(1-&gt;3)-beta-D-glucosyl](n) + UDP-alpha-D-glucose = [(1-&gt;3)-beta-D-glucosyl](n+1) + UDP + H(+)</text>
        <dbReference type="Rhea" id="RHEA:21476"/>
        <dbReference type="Rhea" id="RHEA-COMP:11146"/>
        <dbReference type="Rhea" id="RHEA-COMP:14303"/>
        <dbReference type="ChEBI" id="CHEBI:15378"/>
        <dbReference type="ChEBI" id="CHEBI:37671"/>
        <dbReference type="ChEBI" id="CHEBI:58223"/>
        <dbReference type="ChEBI" id="CHEBI:58885"/>
        <dbReference type="EC" id="2.4.1.34"/>
    </reaction>
</comment>
<dbReference type="Pfam" id="PF23605">
    <property type="entry name" value="FKS1_dom2"/>
    <property type="match status" value="1"/>
</dbReference>
<dbReference type="InterPro" id="IPR056261">
    <property type="entry name" value="FKS1-like_dom2"/>
</dbReference>
<feature type="transmembrane region" description="Helical" evidence="11">
    <location>
        <begin position="537"/>
        <end position="555"/>
    </location>
</feature>
<feature type="domain" description="1,3-beta-glucan synthase component FKS1-like" evidence="12">
    <location>
        <begin position="303"/>
        <end position="418"/>
    </location>
</feature>
<keyword evidence="6 11" id="KW-0812">Transmembrane</keyword>
<feature type="transmembrane region" description="Helical" evidence="11">
    <location>
        <begin position="1688"/>
        <end position="1706"/>
    </location>
</feature>
<evidence type="ECO:0000259" key="12">
    <source>
        <dbReference type="SMART" id="SM01205"/>
    </source>
</evidence>